<feature type="transmembrane region" description="Helical" evidence="7">
    <location>
        <begin position="356"/>
        <end position="376"/>
    </location>
</feature>
<name>A0A1I8AG37_9BILA</name>
<dbReference type="PANTHER" id="PTHR13624:SF6">
    <property type="entry name" value="EMEI"/>
    <property type="match status" value="1"/>
</dbReference>
<evidence type="ECO:0000256" key="3">
    <source>
        <dbReference type="ARBA" id="ARBA00022692"/>
    </source>
</evidence>
<evidence type="ECO:0000256" key="2">
    <source>
        <dbReference type="ARBA" id="ARBA00009706"/>
    </source>
</evidence>
<evidence type="ECO:0000313" key="9">
    <source>
        <dbReference type="WBParaSite" id="L893_g5137.t1"/>
    </source>
</evidence>
<evidence type="ECO:0000256" key="4">
    <source>
        <dbReference type="ARBA" id="ARBA00022989"/>
    </source>
</evidence>
<accession>A0A1I8AG37</accession>
<feature type="transmembrane region" description="Helical" evidence="7">
    <location>
        <begin position="512"/>
        <end position="535"/>
    </location>
</feature>
<feature type="transmembrane region" description="Helical" evidence="7">
    <location>
        <begin position="219"/>
        <end position="237"/>
    </location>
</feature>
<keyword evidence="3 7" id="KW-0812">Transmembrane</keyword>
<feature type="transmembrane region" description="Helical" evidence="7">
    <location>
        <begin position="257"/>
        <end position="274"/>
    </location>
</feature>
<keyword evidence="5 7" id="KW-0472">Membrane</keyword>
<feature type="transmembrane region" description="Helical" evidence="7">
    <location>
        <begin position="396"/>
        <end position="411"/>
    </location>
</feature>
<dbReference type="InterPro" id="IPR019395">
    <property type="entry name" value="Transmembrane_161A/B"/>
</dbReference>
<dbReference type="Proteomes" id="UP000095287">
    <property type="component" value="Unplaced"/>
</dbReference>
<evidence type="ECO:0000256" key="6">
    <source>
        <dbReference type="ARBA" id="ARBA00023180"/>
    </source>
</evidence>
<organism evidence="8 9">
    <name type="scientific">Steinernema glaseri</name>
    <dbReference type="NCBI Taxonomy" id="37863"/>
    <lineage>
        <taxon>Eukaryota</taxon>
        <taxon>Metazoa</taxon>
        <taxon>Ecdysozoa</taxon>
        <taxon>Nematoda</taxon>
        <taxon>Chromadorea</taxon>
        <taxon>Rhabditida</taxon>
        <taxon>Tylenchina</taxon>
        <taxon>Panagrolaimomorpha</taxon>
        <taxon>Strongyloidoidea</taxon>
        <taxon>Steinernematidae</taxon>
        <taxon>Steinernema</taxon>
    </lineage>
</organism>
<evidence type="ECO:0000256" key="5">
    <source>
        <dbReference type="ARBA" id="ARBA00023136"/>
    </source>
</evidence>
<proteinExistence type="inferred from homology"/>
<keyword evidence="8" id="KW-1185">Reference proteome</keyword>
<dbReference type="AlphaFoldDB" id="A0A1I8AG37"/>
<dbReference type="WBParaSite" id="L893_g5137.t1">
    <property type="protein sequence ID" value="L893_g5137.t1"/>
    <property type="gene ID" value="L893_g5137"/>
</dbReference>
<evidence type="ECO:0000256" key="1">
    <source>
        <dbReference type="ARBA" id="ARBA00004141"/>
    </source>
</evidence>
<evidence type="ECO:0000256" key="7">
    <source>
        <dbReference type="SAM" id="Phobius"/>
    </source>
</evidence>
<keyword evidence="4 7" id="KW-1133">Transmembrane helix</keyword>
<comment type="similarity">
    <text evidence="2">Belongs to the TMEM161 family.</text>
</comment>
<reference evidence="9" key="1">
    <citation type="submission" date="2016-11" db="UniProtKB">
        <authorList>
            <consortium name="WormBaseParasite"/>
        </authorList>
    </citation>
    <scope>IDENTIFICATION</scope>
</reference>
<feature type="transmembrane region" description="Helical" evidence="7">
    <location>
        <begin position="81"/>
        <end position="104"/>
    </location>
</feature>
<dbReference type="Pfam" id="PF10268">
    <property type="entry name" value="Tmemb_161AB"/>
    <property type="match status" value="1"/>
</dbReference>
<keyword evidence="6" id="KW-0325">Glycoprotein</keyword>
<protein>
    <submittedName>
        <fullName evidence="9">Transmembrane protein 16H</fullName>
    </submittedName>
</protein>
<dbReference type="GO" id="GO:0016020">
    <property type="term" value="C:membrane"/>
    <property type="evidence" value="ECO:0007669"/>
    <property type="project" value="UniProtKB-SubCell"/>
</dbReference>
<evidence type="ECO:0000313" key="8">
    <source>
        <dbReference type="Proteomes" id="UP000095287"/>
    </source>
</evidence>
<feature type="transmembrane region" description="Helical" evidence="7">
    <location>
        <begin position="315"/>
        <end position="335"/>
    </location>
</feature>
<feature type="transmembrane region" description="Helical" evidence="7">
    <location>
        <begin position="449"/>
        <end position="475"/>
    </location>
</feature>
<comment type="subcellular location">
    <subcellularLocation>
        <location evidence="1">Membrane</location>
        <topology evidence="1">Multi-pass membrane protein</topology>
    </subcellularLocation>
</comment>
<feature type="transmembrane region" description="Helical" evidence="7">
    <location>
        <begin position="189"/>
        <end position="213"/>
    </location>
</feature>
<sequence>MFYWETFQNGPTYPTELKPGFGDKIEKGEEVYLLSKIERQTVHRKRASLEGHPRGPAEKFVKFLRSCGTVRRYRLPRHHRITVISSMAILGVHVVVSLIALTILSKFRGRFSLSTIFLKGLFRYLPPSNELLREAARIPALNSRGRRRKQEQAEREAKGFKVPKDSDFNLYVTEVRGEDLEQLPFYEHLVWLVDFIFFALLVATISEGFKFFFPGNQDVNISVVWLVIGVAFILHTLAKLTSAMLFSPEVEAERNLIICFAAVYFLGSLVFVMSCDKWLDIEFVDAFESLIKRANEFLRSQNVAADALLQTRSPLLLYMTLSAMFSFTASMLVFPNFRYATMYSNALKVDSAATKFLLHITFLLPVFTLLLFTQPAHNYLVNGPRKLLDEHQLDTLRLWAVVVWALLRLALRRVHLQSHLDLALERVTSMRKETGNINSLDLQRMIFRYFSYFCAAALQYFIPVVLPLILSFLLASLGNVSWIGLPASTEVVPEADNMASLNVLISANVQHAFWKLCLVFTVLVNTSITFIGFVYNSYLNA</sequence>
<dbReference type="PANTHER" id="PTHR13624">
    <property type="entry name" value="RE42071P"/>
    <property type="match status" value="1"/>
</dbReference>